<sequence>MGFIKRFSNRSAPTRSNDSNSVFSMLKSRTYPVAQFKISPEVFPEQTPTPPAIAVEKMSFRLLRRSHTFPVSKKQPEAAPEIIERKILVTIEEYETMPMARKEAALERVNTSRAYLSLPEKNLDKSLRSPRIRPVSLITINDEASKTGATPSPHDSCVSESERPCYYDIFPVPFPQESLGWAVRRKVGTCFPRHVPDVEATIPRVDSLCRWESGKSVQDDLVASVNTFLKLCLLLRNTLSHHSSTTQHDFDSLPIQATAKYRLFINPAQLCSAITRATELAKSETYLEVIHKQKEAAEARMEESHGQIEQMMAQLEDTINWSSKNEFSTQSSNGVALVGIPTFSRMIYADSEHASDASNTTLHLCNCPPRHEEYAEVGSVGQPDNRVIRPWSR</sequence>
<name>A0A6A5SN59_9PLEO</name>
<proteinExistence type="predicted"/>
<evidence type="ECO:0000256" key="1">
    <source>
        <dbReference type="SAM" id="MobiDB-lite"/>
    </source>
</evidence>
<organism evidence="2 3">
    <name type="scientific">Clathrospora elynae</name>
    <dbReference type="NCBI Taxonomy" id="706981"/>
    <lineage>
        <taxon>Eukaryota</taxon>
        <taxon>Fungi</taxon>
        <taxon>Dikarya</taxon>
        <taxon>Ascomycota</taxon>
        <taxon>Pezizomycotina</taxon>
        <taxon>Dothideomycetes</taxon>
        <taxon>Pleosporomycetidae</taxon>
        <taxon>Pleosporales</taxon>
        <taxon>Diademaceae</taxon>
        <taxon>Clathrospora</taxon>
    </lineage>
</organism>
<keyword evidence="3" id="KW-1185">Reference proteome</keyword>
<dbReference type="Proteomes" id="UP000800038">
    <property type="component" value="Unassembled WGS sequence"/>
</dbReference>
<dbReference type="EMBL" id="ML976046">
    <property type="protein sequence ID" value="KAF1941583.1"/>
    <property type="molecule type" value="Genomic_DNA"/>
</dbReference>
<accession>A0A6A5SN59</accession>
<feature type="region of interest" description="Disordered" evidence="1">
    <location>
        <begin position="1"/>
        <end position="20"/>
    </location>
</feature>
<reference evidence="2" key="1">
    <citation type="journal article" date="2020" name="Stud. Mycol.">
        <title>101 Dothideomycetes genomes: a test case for predicting lifestyles and emergence of pathogens.</title>
        <authorList>
            <person name="Haridas S."/>
            <person name="Albert R."/>
            <person name="Binder M."/>
            <person name="Bloem J."/>
            <person name="Labutti K."/>
            <person name="Salamov A."/>
            <person name="Andreopoulos B."/>
            <person name="Baker S."/>
            <person name="Barry K."/>
            <person name="Bills G."/>
            <person name="Bluhm B."/>
            <person name="Cannon C."/>
            <person name="Castanera R."/>
            <person name="Culley D."/>
            <person name="Daum C."/>
            <person name="Ezra D."/>
            <person name="Gonzalez J."/>
            <person name="Henrissat B."/>
            <person name="Kuo A."/>
            <person name="Liang C."/>
            <person name="Lipzen A."/>
            <person name="Lutzoni F."/>
            <person name="Magnuson J."/>
            <person name="Mondo S."/>
            <person name="Nolan M."/>
            <person name="Ohm R."/>
            <person name="Pangilinan J."/>
            <person name="Park H.-J."/>
            <person name="Ramirez L."/>
            <person name="Alfaro M."/>
            <person name="Sun H."/>
            <person name="Tritt A."/>
            <person name="Yoshinaga Y."/>
            <person name="Zwiers L.-H."/>
            <person name="Turgeon B."/>
            <person name="Goodwin S."/>
            <person name="Spatafora J."/>
            <person name="Crous P."/>
            <person name="Grigoriev I."/>
        </authorList>
    </citation>
    <scope>NUCLEOTIDE SEQUENCE</scope>
    <source>
        <strain evidence="2">CBS 161.51</strain>
    </source>
</reference>
<dbReference type="OrthoDB" id="10663152at2759"/>
<protein>
    <submittedName>
        <fullName evidence="2">Uncharacterized protein</fullName>
    </submittedName>
</protein>
<feature type="compositionally biased region" description="Polar residues" evidence="1">
    <location>
        <begin position="9"/>
        <end position="20"/>
    </location>
</feature>
<evidence type="ECO:0000313" key="2">
    <source>
        <dbReference type="EMBL" id="KAF1941583.1"/>
    </source>
</evidence>
<evidence type="ECO:0000313" key="3">
    <source>
        <dbReference type="Proteomes" id="UP000800038"/>
    </source>
</evidence>
<gene>
    <name evidence="2" type="ORF">EJ02DRAFT_466516</name>
</gene>
<dbReference type="AlphaFoldDB" id="A0A6A5SN59"/>